<protein>
    <recommendedName>
        <fullName evidence="3">DUF4440 domain-containing protein</fullName>
    </recommendedName>
</protein>
<sequence>MVSRQNYKGIDKMNDDRVWRFEESLWRASEDHYHEQVDAECVMALSHAPYLYSGDDAVKAVSGTPEWESVSFSEKTISRPEEGLIVVGYRIIAEKGEKRFKAACTSVYRRKAHEEWSVVQHSQVVIGAD</sequence>
<evidence type="ECO:0000313" key="1">
    <source>
        <dbReference type="EMBL" id="GGC12977.1"/>
    </source>
</evidence>
<evidence type="ECO:0008006" key="3">
    <source>
        <dbReference type="Google" id="ProtNLM"/>
    </source>
</evidence>
<evidence type="ECO:0000313" key="2">
    <source>
        <dbReference type="Proteomes" id="UP000645462"/>
    </source>
</evidence>
<proteinExistence type="predicted"/>
<comment type="caution">
    <text evidence="1">The sequence shown here is derived from an EMBL/GenBank/DDBJ whole genome shotgun (WGS) entry which is preliminary data.</text>
</comment>
<gene>
    <name evidence="1" type="ORF">GCM10011363_32120</name>
</gene>
<accession>A0ABQ1KZJ2</accession>
<name>A0ABQ1KZJ2_9RHOB</name>
<organism evidence="1 2">
    <name type="scientific">Marivita lacus</name>
    <dbReference type="NCBI Taxonomy" id="1323742"/>
    <lineage>
        <taxon>Bacteria</taxon>
        <taxon>Pseudomonadati</taxon>
        <taxon>Pseudomonadota</taxon>
        <taxon>Alphaproteobacteria</taxon>
        <taxon>Rhodobacterales</taxon>
        <taxon>Roseobacteraceae</taxon>
        <taxon>Marivita</taxon>
    </lineage>
</organism>
<dbReference type="EMBL" id="BMFC01000009">
    <property type="protein sequence ID" value="GGC12977.1"/>
    <property type="molecule type" value="Genomic_DNA"/>
</dbReference>
<keyword evidence="2" id="KW-1185">Reference proteome</keyword>
<dbReference type="Proteomes" id="UP000645462">
    <property type="component" value="Unassembled WGS sequence"/>
</dbReference>
<reference evidence="2" key="1">
    <citation type="journal article" date="2019" name="Int. J. Syst. Evol. Microbiol.">
        <title>The Global Catalogue of Microorganisms (GCM) 10K type strain sequencing project: providing services to taxonomists for standard genome sequencing and annotation.</title>
        <authorList>
            <consortium name="The Broad Institute Genomics Platform"/>
            <consortium name="The Broad Institute Genome Sequencing Center for Infectious Disease"/>
            <person name="Wu L."/>
            <person name="Ma J."/>
        </authorList>
    </citation>
    <scope>NUCLEOTIDE SEQUENCE [LARGE SCALE GENOMIC DNA]</scope>
    <source>
        <strain evidence="2">CGMCC 1.12478</strain>
    </source>
</reference>